<organism evidence="7 8">
    <name type="scientific">Staphylococcus rostri</name>
    <dbReference type="NCBI Taxonomy" id="522262"/>
    <lineage>
        <taxon>Bacteria</taxon>
        <taxon>Bacillati</taxon>
        <taxon>Bacillota</taxon>
        <taxon>Bacilli</taxon>
        <taxon>Bacillales</taxon>
        <taxon>Staphylococcaceae</taxon>
        <taxon>Staphylococcus</taxon>
    </lineage>
</organism>
<dbReference type="Proteomes" id="UP000242752">
    <property type="component" value="Unassembled WGS sequence"/>
</dbReference>
<keyword evidence="4 6" id="KW-0732">Signal</keyword>
<dbReference type="PANTHER" id="PTHR30632">
    <property type="entry name" value="MOLYBDATE-BINDING PERIPLASMIC PROTEIN"/>
    <property type="match status" value="1"/>
</dbReference>
<evidence type="ECO:0000256" key="1">
    <source>
        <dbReference type="ARBA" id="ARBA00009175"/>
    </source>
</evidence>
<feature type="binding site" evidence="5">
    <location>
        <position position="45"/>
    </location>
    <ligand>
        <name>molybdate</name>
        <dbReference type="ChEBI" id="CHEBI:36264"/>
    </ligand>
</feature>
<protein>
    <submittedName>
        <fullName evidence="7">Molybdate ABC transporter substrate-binding protein</fullName>
    </submittedName>
</protein>
<dbReference type="PROSITE" id="PS51257">
    <property type="entry name" value="PROKAR_LIPOPROTEIN"/>
    <property type="match status" value="1"/>
</dbReference>
<dbReference type="FunFam" id="3.40.190.10:FF:000035">
    <property type="entry name" value="Molybdate ABC transporter substrate-binding protein"/>
    <property type="match status" value="1"/>
</dbReference>
<dbReference type="Gene3D" id="3.40.190.10">
    <property type="entry name" value="Periplasmic binding protein-like II"/>
    <property type="match status" value="2"/>
</dbReference>
<dbReference type="PIRSF" id="PIRSF004846">
    <property type="entry name" value="ModA"/>
    <property type="match status" value="1"/>
</dbReference>
<evidence type="ECO:0000256" key="2">
    <source>
        <dbReference type="ARBA" id="ARBA00022505"/>
    </source>
</evidence>
<feature type="binding site" evidence="5">
    <location>
        <position position="176"/>
    </location>
    <ligand>
        <name>molybdate</name>
        <dbReference type="ChEBI" id="CHEBI:36264"/>
    </ligand>
</feature>
<evidence type="ECO:0000256" key="3">
    <source>
        <dbReference type="ARBA" id="ARBA00022723"/>
    </source>
</evidence>
<sequence>MKEKYWLLVCLSVVLLLSACGQSQSNKQQKAEQEKTQITVSAAASLTDVTKELDKAFHQTHPDVTVDFNYGGSGALRQQIEKGAPADVFMSANTKDIDALKSQGKVKDTYDYAHNQLVLIKQRGSAVKGVEALSDADKLAIGEVESVPAGKYAKVYLEDQGLWQTVKSHVVYAKDVREVLNYVDKGNAQLGFVYATDLYVGEKAQQGVTKVADAQLQTPITYRMGVVTDNQAAQAWMMFMQSEEAKKILKKYHFEV</sequence>
<feature type="chain" id="PRO_5039714228" evidence="6">
    <location>
        <begin position="26"/>
        <end position="256"/>
    </location>
</feature>
<feature type="signal peptide" evidence="6">
    <location>
        <begin position="1"/>
        <end position="25"/>
    </location>
</feature>
<dbReference type="InterPro" id="IPR050682">
    <property type="entry name" value="ModA/WtpA"/>
</dbReference>
<gene>
    <name evidence="7" type="primary">modA</name>
    <name evidence="7" type="ORF">CD122_03330</name>
</gene>
<dbReference type="GO" id="GO:0046872">
    <property type="term" value="F:metal ion binding"/>
    <property type="evidence" value="ECO:0007669"/>
    <property type="project" value="UniProtKB-KW"/>
</dbReference>
<feature type="binding site" evidence="5">
    <location>
        <position position="149"/>
    </location>
    <ligand>
        <name>molybdate</name>
        <dbReference type="ChEBI" id="CHEBI:36264"/>
    </ligand>
</feature>
<evidence type="ECO:0000313" key="8">
    <source>
        <dbReference type="Proteomes" id="UP000242752"/>
    </source>
</evidence>
<feature type="binding site" evidence="5">
    <location>
        <position position="194"/>
    </location>
    <ligand>
        <name>molybdate</name>
        <dbReference type="ChEBI" id="CHEBI:36264"/>
    </ligand>
</feature>
<evidence type="ECO:0000256" key="6">
    <source>
        <dbReference type="SAM" id="SignalP"/>
    </source>
</evidence>
<dbReference type="SUPFAM" id="SSF53850">
    <property type="entry name" value="Periplasmic binding protein-like II"/>
    <property type="match status" value="1"/>
</dbReference>
<dbReference type="GO" id="GO:1901359">
    <property type="term" value="F:tungstate binding"/>
    <property type="evidence" value="ECO:0007669"/>
    <property type="project" value="UniProtKB-ARBA"/>
</dbReference>
<dbReference type="NCBIfam" id="TIGR01256">
    <property type="entry name" value="modA"/>
    <property type="match status" value="1"/>
</dbReference>
<dbReference type="AlphaFoldDB" id="A0A2K3YUC4"/>
<comment type="similarity">
    <text evidence="1">Belongs to the bacterial solute-binding protein ModA family.</text>
</comment>
<keyword evidence="2 5" id="KW-0500">Molybdenum</keyword>
<dbReference type="PANTHER" id="PTHR30632:SF0">
    <property type="entry name" value="SULFATE-BINDING PROTEIN"/>
    <property type="match status" value="1"/>
</dbReference>
<dbReference type="InterPro" id="IPR005950">
    <property type="entry name" value="ModA"/>
</dbReference>
<dbReference type="EMBL" id="PPRF01000017">
    <property type="protein sequence ID" value="PNZ29177.1"/>
    <property type="molecule type" value="Genomic_DNA"/>
</dbReference>
<dbReference type="GO" id="GO:0015689">
    <property type="term" value="P:molybdate ion transport"/>
    <property type="evidence" value="ECO:0007669"/>
    <property type="project" value="InterPro"/>
</dbReference>
<dbReference type="RefSeq" id="WP_103357583.1">
    <property type="nucleotide sequence ID" value="NZ_CP113107.1"/>
</dbReference>
<dbReference type="Pfam" id="PF13531">
    <property type="entry name" value="SBP_bac_11"/>
    <property type="match status" value="1"/>
</dbReference>
<dbReference type="OrthoDB" id="9785015at2"/>
<feature type="binding site" evidence="5">
    <location>
        <position position="73"/>
    </location>
    <ligand>
        <name>molybdate</name>
        <dbReference type="ChEBI" id="CHEBI:36264"/>
    </ligand>
</feature>
<evidence type="ECO:0000256" key="5">
    <source>
        <dbReference type="PIRSR" id="PIRSR004846-1"/>
    </source>
</evidence>
<evidence type="ECO:0000256" key="4">
    <source>
        <dbReference type="ARBA" id="ARBA00022729"/>
    </source>
</evidence>
<accession>A0A2K3YUC4</accession>
<keyword evidence="3 5" id="KW-0479">Metal-binding</keyword>
<evidence type="ECO:0000313" key="7">
    <source>
        <dbReference type="EMBL" id="PNZ29177.1"/>
    </source>
</evidence>
<name>A0A2K3YUC4_9STAP</name>
<comment type="caution">
    <text evidence="7">The sequence shown here is derived from an EMBL/GenBank/DDBJ whole genome shotgun (WGS) entry which is preliminary data.</text>
</comment>
<keyword evidence="8" id="KW-1185">Reference proteome</keyword>
<proteinExistence type="inferred from homology"/>
<dbReference type="GO" id="GO:0030973">
    <property type="term" value="F:molybdate ion binding"/>
    <property type="evidence" value="ECO:0007669"/>
    <property type="project" value="UniProtKB-ARBA"/>
</dbReference>
<reference evidence="7 8" key="1">
    <citation type="submission" date="2017-08" db="EMBL/GenBank/DDBJ databases">
        <title>Draft genome sequences of 64 type strains of genus Staph aureus.</title>
        <authorList>
            <person name="Cole K."/>
            <person name="Golubchik T."/>
            <person name="Russell J."/>
            <person name="Foster D."/>
            <person name="Llewelyn M."/>
            <person name="Wilson D."/>
            <person name="Crook D."/>
            <person name="Paul J."/>
        </authorList>
    </citation>
    <scope>NUCLEOTIDE SEQUENCE [LARGE SCALE GENOMIC DNA]</scope>
    <source>
        <strain evidence="7 8">DSM 21968</strain>
    </source>
</reference>